<feature type="region of interest" description="Disordered" evidence="4">
    <location>
        <begin position="66"/>
        <end position="93"/>
    </location>
</feature>
<evidence type="ECO:0000256" key="2">
    <source>
        <dbReference type="ARBA" id="ARBA00023015"/>
    </source>
</evidence>
<dbReference type="Gramene" id="KZN01723">
    <property type="protein sequence ID" value="KZN01723"/>
    <property type="gene ID" value="DCAR_010477"/>
</dbReference>
<name>A0A162AIW1_DAUCS</name>
<dbReference type="PANTHER" id="PTHR33388:SF18">
    <property type="entry name" value="PROTEIN SPEAR1"/>
    <property type="match status" value="1"/>
</dbReference>
<dbReference type="EMBL" id="LNRQ01000003">
    <property type="protein sequence ID" value="KZN01723.1"/>
    <property type="molecule type" value="Genomic_DNA"/>
</dbReference>
<evidence type="ECO:0000256" key="4">
    <source>
        <dbReference type="SAM" id="MobiDB-lite"/>
    </source>
</evidence>
<accession>A0A162AIW1</accession>
<sequence>MGSNYNGEKELAASSRKGKNKKSGSEKPKQPQRGLGVAQLEKIRLHAQMEMGGDFIPAPNTFRPFTNPIQMGLGDLGRPNMGHGDSQPTTNNTASRWTAENTILNPHYYQQPSITRNLIDLELEAEESVEKKKNGQIGDSMGSGSQRSGSSGSQELDLELRLSL</sequence>
<organism evidence="5">
    <name type="scientific">Daucus carota subsp. sativus</name>
    <name type="common">Carrot</name>
    <dbReference type="NCBI Taxonomy" id="79200"/>
    <lineage>
        <taxon>Eukaryota</taxon>
        <taxon>Viridiplantae</taxon>
        <taxon>Streptophyta</taxon>
        <taxon>Embryophyta</taxon>
        <taxon>Tracheophyta</taxon>
        <taxon>Spermatophyta</taxon>
        <taxon>Magnoliopsida</taxon>
        <taxon>eudicotyledons</taxon>
        <taxon>Gunneridae</taxon>
        <taxon>Pentapetalae</taxon>
        <taxon>asterids</taxon>
        <taxon>campanulids</taxon>
        <taxon>Apiales</taxon>
        <taxon>Apiaceae</taxon>
        <taxon>Apioideae</taxon>
        <taxon>Scandiceae</taxon>
        <taxon>Daucinae</taxon>
        <taxon>Daucus</taxon>
        <taxon>Daucus sect. Daucus</taxon>
    </lineage>
</organism>
<reference evidence="5" key="1">
    <citation type="journal article" date="2016" name="Nat. Genet.">
        <title>A high-quality carrot genome assembly provides new insights into carotenoid accumulation and asterid genome evolution.</title>
        <authorList>
            <person name="Iorizzo M."/>
            <person name="Ellison S."/>
            <person name="Senalik D."/>
            <person name="Zeng P."/>
            <person name="Satapoomin P."/>
            <person name="Huang J."/>
            <person name="Bowman M."/>
            <person name="Iovene M."/>
            <person name="Sanseverino W."/>
            <person name="Cavagnaro P."/>
            <person name="Yildiz M."/>
            <person name="Macko-Podgorni A."/>
            <person name="Moranska E."/>
            <person name="Grzebelus E."/>
            <person name="Grzebelus D."/>
            <person name="Ashrafi H."/>
            <person name="Zheng Z."/>
            <person name="Cheng S."/>
            <person name="Spooner D."/>
            <person name="Van Deynze A."/>
            <person name="Simon P."/>
        </authorList>
    </citation>
    <scope>NUCLEOTIDE SEQUENCE [LARGE SCALE GENOMIC DNA]</scope>
    <source>
        <tissue evidence="5">Leaf</tissue>
    </source>
</reference>
<feature type="region of interest" description="Disordered" evidence="4">
    <location>
        <begin position="127"/>
        <end position="164"/>
    </location>
</feature>
<feature type="compositionally biased region" description="Low complexity" evidence="4">
    <location>
        <begin position="138"/>
        <end position="153"/>
    </location>
</feature>
<evidence type="ECO:0000313" key="5">
    <source>
        <dbReference type="EMBL" id="KZN01723.1"/>
    </source>
</evidence>
<dbReference type="OMA" id="NDLYERT"/>
<dbReference type="InterPro" id="IPR040356">
    <property type="entry name" value="SPEAR"/>
</dbReference>
<dbReference type="GO" id="GO:0003700">
    <property type="term" value="F:DNA-binding transcription factor activity"/>
    <property type="evidence" value="ECO:0007669"/>
    <property type="project" value="InterPro"/>
</dbReference>
<dbReference type="STRING" id="79200.A0A162AIW1"/>
<evidence type="ECO:0008006" key="6">
    <source>
        <dbReference type="Google" id="ProtNLM"/>
    </source>
</evidence>
<keyword evidence="1" id="KW-0678">Repressor</keyword>
<dbReference type="PANTHER" id="PTHR33388">
    <property type="entry name" value="OS01G0212500 PROTEIN"/>
    <property type="match status" value="1"/>
</dbReference>
<proteinExistence type="predicted"/>
<protein>
    <recommendedName>
        <fullName evidence="6">SPOROCYTELESS-like EAR-containing protein 3</fullName>
    </recommendedName>
</protein>
<evidence type="ECO:0000256" key="3">
    <source>
        <dbReference type="ARBA" id="ARBA00023163"/>
    </source>
</evidence>
<comment type="caution">
    <text evidence="5">The sequence shown here is derived from an EMBL/GenBank/DDBJ whole genome shotgun (WGS) entry which is preliminary data.</text>
</comment>
<dbReference type="AlphaFoldDB" id="A0A162AIW1"/>
<feature type="region of interest" description="Disordered" evidence="4">
    <location>
        <begin position="1"/>
        <end position="36"/>
    </location>
</feature>
<evidence type="ECO:0000256" key="1">
    <source>
        <dbReference type="ARBA" id="ARBA00022491"/>
    </source>
</evidence>
<keyword evidence="2" id="KW-0805">Transcription regulation</keyword>
<gene>
    <name evidence="5" type="ORF">DCAR_010477</name>
</gene>
<keyword evidence="3" id="KW-0804">Transcription</keyword>